<reference evidence="1" key="1">
    <citation type="journal article" date="2015" name="Nature">
        <title>Complex archaea that bridge the gap between prokaryotes and eukaryotes.</title>
        <authorList>
            <person name="Spang A."/>
            <person name="Saw J.H."/>
            <person name="Jorgensen S.L."/>
            <person name="Zaremba-Niedzwiedzka K."/>
            <person name="Martijn J."/>
            <person name="Lind A.E."/>
            <person name="van Eijk R."/>
            <person name="Schleper C."/>
            <person name="Guy L."/>
            <person name="Ettema T.J."/>
        </authorList>
    </citation>
    <scope>NUCLEOTIDE SEQUENCE</scope>
</reference>
<evidence type="ECO:0000313" key="1">
    <source>
        <dbReference type="EMBL" id="KKL61422.1"/>
    </source>
</evidence>
<dbReference type="AlphaFoldDB" id="A0A0F9GE33"/>
<organism evidence="1">
    <name type="scientific">marine sediment metagenome</name>
    <dbReference type="NCBI Taxonomy" id="412755"/>
    <lineage>
        <taxon>unclassified sequences</taxon>
        <taxon>metagenomes</taxon>
        <taxon>ecological metagenomes</taxon>
    </lineage>
</organism>
<sequence>MKVDKYKARVEFYSEDDDHCAVYYDNRGEPYSQGITIELSTFDDTRAYVYLEKREALRLAKLITELYG</sequence>
<gene>
    <name evidence="1" type="ORF">LCGC14_2195450</name>
</gene>
<dbReference type="EMBL" id="LAZR01028824">
    <property type="protein sequence ID" value="KKL61422.1"/>
    <property type="molecule type" value="Genomic_DNA"/>
</dbReference>
<name>A0A0F9GE33_9ZZZZ</name>
<comment type="caution">
    <text evidence="1">The sequence shown here is derived from an EMBL/GenBank/DDBJ whole genome shotgun (WGS) entry which is preliminary data.</text>
</comment>
<accession>A0A0F9GE33</accession>
<proteinExistence type="predicted"/>
<protein>
    <submittedName>
        <fullName evidence="1">Uncharacterized protein</fullName>
    </submittedName>
</protein>